<dbReference type="AlphaFoldDB" id="A0A218XCE3"/>
<feature type="region of interest" description="Disordered" evidence="9">
    <location>
        <begin position="323"/>
        <end position="352"/>
    </location>
</feature>
<dbReference type="FunFam" id="3.30.70.330:FF:000698">
    <property type="entry name" value="33 kDa ribonucleoprotein, chloroplastic"/>
    <property type="match status" value="1"/>
</dbReference>
<dbReference type="InterPro" id="IPR012677">
    <property type="entry name" value="Nucleotide-bd_a/b_plait_sf"/>
</dbReference>
<feature type="domain" description="RRM" evidence="10">
    <location>
        <begin position="120"/>
        <end position="222"/>
    </location>
</feature>
<evidence type="ECO:0000313" key="11">
    <source>
        <dbReference type="EMBL" id="OWM82594.1"/>
    </source>
</evidence>
<evidence type="ECO:0000256" key="4">
    <source>
        <dbReference type="ARBA" id="ARBA00022664"/>
    </source>
</evidence>
<dbReference type="InterPro" id="IPR050502">
    <property type="entry name" value="Euk_RNA-bind_prot"/>
</dbReference>
<dbReference type="GO" id="GO:0003729">
    <property type="term" value="F:mRNA binding"/>
    <property type="evidence" value="ECO:0007669"/>
    <property type="project" value="TreeGrafter"/>
</dbReference>
<dbReference type="InterPro" id="IPR048289">
    <property type="entry name" value="RRM2_NsCP33-like"/>
</dbReference>
<accession>A0A218XCE3</accession>
<dbReference type="InterPro" id="IPR035979">
    <property type="entry name" value="RBD_domain_sf"/>
</dbReference>
<evidence type="ECO:0000259" key="10">
    <source>
        <dbReference type="PROSITE" id="PS50102"/>
    </source>
</evidence>
<evidence type="ECO:0000256" key="9">
    <source>
        <dbReference type="SAM" id="MobiDB-lite"/>
    </source>
</evidence>
<dbReference type="Proteomes" id="UP000197138">
    <property type="component" value="Unassembled WGS sequence"/>
</dbReference>
<keyword evidence="7" id="KW-0687">Ribonucleoprotein</keyword>
<evidence type="ECO:0000313" key="12">
    <source>
        <dbReference type="Proteomes" id="UP000197138"/>
    </source>
</evidence>
<dbReference type="GO" id="GO:0006397">
    <property type="term" value="P:mRNA processing"/>
    <property type="evidence" value="ECO:0007669"/>
    <property type="project" value="UniProtKB-KW"/>
</dbReference>
<dbReference type="GO" id="GO:1901259">
    <property type="term" value="P:chloroplast rRNA processing"/>
    <property type="evidence" value="ECO:0007669"/>
    <property type="project" value="TreeGrafter"/>
</dbReference>
<feature type="region of interest" description="Disordered" evidence="9">
    <location>
        <begin position="80"/>
        <end position="117"/>
    </location>
</feature>
<evidence type="ECO:0000256" key="1">
    <source>
        <dbReference type="ARBA" id="ARBA00004229"/>
    </source>
</evidence>
<evidence type="ECO:0000256" key="5">
    <source>
        <dbReference type="ARBA" id="ARBA00022737"/>
    </source>
</evidence>
<dbReference type="GO" id="GO:1990904">
    <property type="term" value="C:ribonucleoprotein complex"/>
    <property type="evidence" value="ECO:0007669"/>
    <property type="project" value="UniProtKB-KW"/>
</dbReference>
<evidence type="ECO:0000256" key="3">
    <source>
        <dbReference type="ARBA" id="ARBA00022640"/>
    </source>
</evidence>
<reference evidence="12" key="1">
    <citation type="journal article" date="2017" name="Plant J.">
        <title>The pomegranate (Punica granatum L.) genome and the genomics of punicalagin biosynthesis.</title>
        <authorList>
            <person name="Qin G."/>
            <person name="Xu C."/>
            <person name="Ming R."/>
            <person name="Tang H."/>
            <person name="Guyot R."/>
            <person name="Kramer E.M."/>
            <person name="Hu Y."/>
            <person name="Yi X."/>
            <person name="Qi Y."/>
            <person name="Xu X."/>
            <person name="Gao Z."/>
            <person name="Pan H."/>
            <person name="Jian J."/>
            <person name="Tian Y."/>
            <person name="Yue Z."/>
            <person name="Xu Y."/>
        </authorList>
    </citation>
    <scope>NUCLEOTIDE SEQUENCE [LARGE SCALE GENOMIC DNA]</scope>
    <source>
        <strain evidence="12">cv. Dabenzi</strain>
    </source>
</reference>
<feature type="compositionally biased region" description="Polar residues" evidence="9">
    <location>
        <begin position="334"/>
        <end position="352"/>
    </location>
</feature>
<evidence type="ECO:0000256" key="7">
    <source>
        <dbReference type="ARBA" id="ARBA00023274"/>
    </source>
</evidence>
<gene>
    <name evidence="11" type="ORF">CDL15_Pgr002169</name>
</gene>
<dbReference type="InterPro" id="IPR000504">
    <property type="entry name" value="RRM_dom"/>
</dbReference>
<dbReference type="PANTHER" id="PTHR48025:SF11">
    <property type="entry name" value="RNA-BINDING PROTEIN CP33, CHLOROPLASTIC"/>
    <property type="match status" value="1"/>
</dbReference>
<dbReference type="PROSITE" id="PS50102">
    <property type="entry name" value="RRM"/>
    <property type="match status" value="2"/>
</dbReference>
<keyword evidence="2" id="KW-0150">Chloroplast</keyword>
<dbReference type="EMBL" id="MTKT01002011">
    <property type="protein sequence ID" value="OWM82594.1"/>
    <property type="molecule type" value="Genomic_DNA"/>
</dbReference>
<keyword evidence="5" id="KW-0677">Repeat</keyword>
<organism evidence="11 12">
    <name type="scientific">Punica granatum</name>
    <name type="common">Pomegranate</name>
    <dbReference type="NCBI Taxonomy" id="22663"/>
    <lineage>
        <taxon>Eukaryota</taxon>
        <taxon>Viridiplantae</taxon>
        <taxon>Streptophyta</taxon>
        <taxon>Embryophyta</taxon>
        <taxon>Tracheophyta</taxon>
        <taxon>Spermatophyta</taxon>
        <taxon>Magnoliopsida</taxon>
        <taxon>eudicotyledons</taxon>
        <taxon>Gunneridae</taxon>
        <taxon>Pentapetalae</taxon>
        <taxon>rosids</taxon>
        <taxon>malvids</taxon>
        <taxon>Myrtales</taxon>
        <taxon>Lythraceae</taxon>
        <taxon>Punica</taxon>
    </lineage>
</organism>
<comment type="caution">
    <text evidence="11">The sequence shown here is derived from an EMBL/GenBank/DDBJ whole genome shotgun (WGS) entry which is preliminary data.</text>
</comment>
<evidence type="ECO:0000256" key="8">
    <source>
        <dbReference type="PROSITE-ProRule" id="PRU00176"/>
    </source>
</evidence>
<dbReference type="CDD" id="cd21608">
    <property type="entry name" value="RRM2_NsCP33_like"/>
    <property type="match status" value="1"/>
</dbReference>
<comment type="subcellular location">
    <subcellularLocation>
        <location evidence="1">Plastid</location>
        <location evidence="1">Chloroplast</location>
    </subcellularLocation>
</comment>
<dbReference type="SUPFAM" id="SSF54928">
    <property type="entry name" value="RNA-binding domain, RBD"/>
    <property type="match status" value="2"/>
</dbReference>
<feature type="domain" description="RRM" evidence="10">
    <location>
        <begin position="247"/>
        <end position="325"/>
    </location>
</feature>
<evidence type="ECO:0000256" key="2">
    <source>
        <dbReference type="ARBA" id="ARBA00022528"/>
    </source>
</evidence>
<dbReference type="Gene3D" id="3.30.70.330">
    <property type="match status" value="2"/>
</dbReference>
<proteinExistence type="predicted"/>
<feature type="compositionally biased region" description="Acidic residues" evidence="9">
    <location>
        <begin position="80"/>
        <end position="97"/>
    </location>
</feature>
<evidence type="ECO:0000256" key="6">
    <source>
        <dbReference type="ARBA" id="ARBA00022884"/>
    </source>
</evidence>
<keyword evidence="3" id="KW-0934">Plastid</keyword>
<name>A0A218XCE3_PUNGR</name>
<dbReference type="SMART" id="SM00360">
    <property type="entry name" value="RRM"/>
    <property type="match status" value="2"/>
</dbReference>
<keyword evidence="4" id="KW-0507">mRNA processing</keyword>
<dbReference type="GO" id="GO:0009535">
    <property type="term" value="C:chloroplast thylakoid membrane"/>
    <property type="evidence" value="ECO:0007669"/>
    <property type="project" value="TreeGrafter"/>
</dbReference>
<keyword evidence="6 8" id="KW-0694">RNA-binding</keyword>
<dbReference type="Pfam" id="PF00076">
    <property type="entry name" value="RRM_1"/>
    <property type="match status" value="3"/>
</dbReference>
<protein>
    <recommendedName>
        <fullName evidence="10">RRM domain-containing protein</fullName>
    </recommendedName>
</protein>
<sequence length="352" mass="37695">MSASLMSLTSPPSAPSSISTKLSFIPFSIPFPSSSQHRPAPNRSYSLSLKSQPAIVASLSLLSLPKHRLFSAAFDGFEAEGGDSTDVSGEESPETEEYGSQVEDSQEEEGQKVSGSGEYGRLYVGNLPYSMTSSQLLEVFQEAGRVVNVELLDQALNDDNLGGCCLLMSVLFHQVVYDRVTDRSRGFAFVTMGSIEEANEAIRMFDGSQVGGRTVKVNFPEVPRGGEREVMGPKIRSSNRGFVDSPHKIYAGNLGWGLTSQGLRDAFADQPGLLSTKVIYDRNSGRSRGFGFISFESAEAVESALNAMNGVEVEGRPLRLNLAAERASSPPPVQSNAESSPEGSELASSITA</sequence>
<dbReference type="PANTHER" id="PTHR48025">
    <property type="entry name" value="OS02G0815200 PROTEIN"/>
    <property type="match status" value="1"/>
</dbReference>